<dbReference type="NCBIfam" id="TIGR01901">
    <property type="entry name" value="adhes_NPXG"/>
    <property type="match status" value="1"/>
</dbReference>
<sequence>MKNRENKYGSIKLNPIAASLLLLMPVMAQATDISIINGSVTAAANGVNVVNIKEANSNGLSHNIYESLNVSKEGLIFNNSSSATNTVLGGQIAANPNLAGGTAKVILNEVTSLNASTLNGLMEVAGDSAHLIIANPNGITTQGGGFINAKKATLTTGTSTVRDGALSGYSVNGGTITVAGLQSESPTEILARSVKVIGAIEVSELSIVAGNNNIDANGKVTSQAMASGNASSYGVDVSRLGGMYADRISLISTESGMGVRNEGTIAGGEGGVKIASNGRLINNSATIKSSGGIDINTNGSLSNVAGKITSGKKIAIETAKNVITNTSGGSITSAADAYITSGALNNTNGKLAAGATLAVNTNQQKLTNSGKGKNAGIEAGIVALETGVFENKNGQINGYYVGMKNTALNNNAGVIDAYQNIDMESVGNIENQNGLIRSNTGAIKIKTTKAVYNNGTQSAGNAGSDALGIIAGNGINVSADYIFNNAGKIASSNNILLETTKDIDNYQGKIESSQNLSIKGRSMQTSQSGINGVKGVNIELSDTFNSRIGIVTSTEGDVSIKAKKVSNDSSMVLGKNISIQSDTDVDNKYSLIVADEKLAINAGGHVNTSGGNMFGYNAGQYFGFANQLGGLVGGTGVEITAKSLNSDDSRIVAETGNLKIDVNGDMISNNSQIAANAGSMAIKANKVSGNYSTIYAADDLSIDANWLSLKGNGSIANNTAKGIIASDKNILINIKGDYHNDGWISGKGDVTVKTSGILNNNHTISADGNLNVNSQSVINNKDMAAKNNLSIISENDVSSSLGSNMSGYTTNVKAKNITNYGNIVGDSQLTVNVSNNVYNYSNLFSSGKAVINAEKIVNTGFWAVVGGAQGFQSNAYIANIFGNVVGR</sequence>
<proteinExistence type="predicted"/>
<evidence type="ECO:0000259" key="2">
    <source>
        <dbReference type="SMART" id="SM00912"/>
    </source>
</evidence>
<dbReference type="Pfam" id="PF05860">
    <property type="entry name" value="TPS"/>
    <property type="match status" value="1"/>
</dbReference>
<dbReference type="Proteomes" id="UP001061282">
    <property type="component" value="Unassembled WGS sequence"/>
</dbReference>
<evidence type="ECO:0000313" key="4">
    <source>
        <dbReference type="Proteomes" id="UP001061282"/>
    </source>
</evidence>
<dbReference type="InterPro" id="IPR010069">
    <property type="entry name" value="CdiA_FHA1_rpt"/>
</dbReference>
<dbReference type="InterPro" id="IPR008638">
    <property type="entry name" value="FhaB/CdiA-like_TPS"/>
</dbReference>
<protein>
    <submittedName>
        <fullName evidence="3">Filamentous hemagglutinin N-terminal domain-containing protein</fullName>
    </submittedName>
</protein>
<dbReference type="Gene3D" id="2.160.20.10">
    <property type="entry name" value="Single-stranded right-handed beta-helix, Pectin lyase-like"/>
    <property type="match status" value="1"/>
</dbReference>
<comment type="caution">
    <text evidence="3">The sequence shown here is derived from an EMBL/GenBank/DDBJ whole genome shotgun (WGS) entry which is preliminary data.</text>
</comment>
<name>A0A9J6QLI5_9ENTR</name>
<reference evidence="3" key="1">
    <citation type="submission" date="2022-05" db="EMBL/GenBank/DDBJ databases">
        <title>Description of a novel species of Leclercia; Leclercia tamurae and the Proposal for a Novel Genus Silvania gen. nov. Containing Two Novel Species Silvania hatchlandensis sp. nov. and Silvania confinis sp. nov. Isolated from the Rhizosphere of Oak.</title>
        <authorList>
            <person name="Maddock D.W."/>
            <person name="Brady C.L."/>
            <person name="Denman S."/>
            <person name="Arnold D."/>
        </authorList>
    </citation>
    <scope>NUCLEOTIDE SEQUENCE</scope>
    <source>
        <strain evidence="3">H4N4</strain>
    </source>
</reference>
<dbReference type="AlphaFoldDB" id="A0A9J6QLI5"/>
<dbReference type="InterPro" id="IPR012334">
    <property type="entry name" value="Pectin_lyas_fold"/>
</dbReference>
<organism evidence="3 4">
    <name type="scientific">Silvania confinis</name>
    <dbReference type="NCBI Taxonomy" id="2926470"/>
    <lineage>
        <taxon>Bacteria</taxon>
        <taxon>Pseudomonadati</taxon>
        <taxon>Pseudomonadota</taxon>
        <taxon>Gammaproteobacteria</taxon>
        <taxon>Enterobacterales</taxon>
        <taxon>Enterobacteriaceae</taxon>
        <taxon>Silvania</taxon>
    </lineage>
</organism>
<feature type="chain" id="PRO_5039955146" evidence="1">
    <location>
        <begin position="31"/>
        <end position="887"/>
    </location>
</feature>
<dbReference type="RefSeq" id="WP_271267704.1">
    <property type="nucleotide sequence ID" value="NZ_JAMGZJ010000074.1"/>
</dbReference>
<dbReference type="InterPro" id="IPR011050">
    <property type="entry name" value="Pectin_lyase_fold/virulence"/>
</dbReference>
<dbReference type="NCBIfam" id="TIGR01731">
    <property type="entry name" value="fil_hemag_20aa"/>
    <property type="match status" value="5"/>
</dbReference>
<feature type="signal peptide" evidence="1">
    <location>
        <begin position="1"/>
        <end position="30"/>
    </location>
</feature>
<keyword evidence="1" id="KW-0732">Signal</keyword>
<gene>
    <name evidence="3" type="ORF">M8013_10260</name>
</gene>
<dbReference type="InterPro" id="IPR008619">
    <property type="entry name" value="Filamentous_hemagglutn_rpt"/>
</dbReference>
<feature type="domain" description="Filamentous haemagglutinin FhaB/tRNA nuclease CdiA-like TPS" evidence="2">
    <location>
        <begin position="44"/>
        <end position="164"/>
    </location>
</feature>
<dbReference type="SMART" id="SM00912">
    <property type="entry name" value="Haemagg_act"/>
    <property type="match status" value="1"/>
</dbReference>
<keyword evidence="4" id="KW-1185">Reference proteome</keyword>
<dbReference type="Pfam" id="PF05594">
    <property type="entry name" value="Fil_haemagg"/>
    <property type="match status" value="4"/>
</dbReference>
<evidence type="ECO:0000256" key="1">
    <source>
        <dbReference type="SAM" id="SignalP"/>
    </source>
</evidence>
<dbReference type="EMBL" id="JAMGZJ010000074">
    <property type="protein sequence ID" value="MCU6669133.1"/>
    <property type="molecule type" value="Genomic_DNA"/>
</dbReference>
<accession>A0A9J6QLI5</accession>
<dbReference type="SUPFAM" id="SSF51126">
    <property type="entry name" value="Pectin lyase-like"/>
    <property type="match status" value="1"/>
</dbReference>
<evidence type="ECO:0000313" key="3">
    <source>
        <dbReference type="EMBL" id="MCU6669133.1"/>
    </source>
</evidence>